<dbReference type="EMBL" id="DP000238">
    <property type="protein sequence ID" value="ABK78566.1"/>
    <property type="molecule type" value="Genomic_DNA"/>
</dbReference>
<name>A0RYZ9_CENSY</name>
<dbReference type="HOGENOM" id="CLU_730761_0_0_2"/>
<dbReference type="AlphaFoldDB" id="A0RYZ9"/>
<dbReference type="STRING" id="414004.CENSYa_1959"/>
<proteinExistence type="predicted"/>
<evidence type="ECO:0000313" key="2">
    <source>
        <dbReference type="Proteomes" id="UP000000758"/>
    </source>
</evidence>
<dbReference type="EnsemblBacteria" id="ABK78566">
    <property type="protein sequence ID" value="ABK78566"/>
    <property type="gene ID" value="CENSYa_1959"/>
</dbReference>
<dbReference type="PATRIC" id="fig|414004.10.peg.1793"/>
<gene>
    <name evidence="1" type="ordered locus">CENSYa_1959</name>
</gene>
<organism evidence="1 2">
    <name type="scientific">Cenarchaeum symbiosum (strain A)</name>
    <dbReference type="NCBI Taxonomy" id="414004"/>
    <lineage>
        <taxon>Archaea</taxon>
        <taxon>Nitrososphaerota</taxon>
        <taxon>Candidatus Cenarchaeales</taxon>
        <taxon>Candidatus Cenarchaeaceae</taxon>
        <taxon>Candidatus Cenarchaeum</taxon>
    </lineage>
</organism>
<accession>A0RYZ9</accession>
<evidence type="ECO:0000313" key="1">
    <source>
        <dbReference type="EMBL" id="ABK78566.1"/>
    </source>
</evidence>
<reference evidence="1 2" key="1">
    <citation type="journal article" date="2006" name="Proc. Natl. Acad. Sci. U.S.A.">
        <title>Genomic analysis of the uncultivated marine crenarchaeote Cenarchaeum symbiosum.</title>
        <authorList>
            <person name="Hallam S.J."/>
            <person name="Konstantinidis K.T."/>
            <person name="Putnam N."/>
            <person name="Schleper C."/>
            <person name="Watanabe Y."/>
            <person name="Sugahara J."/>
            <person name="Preston C."/>
            <person name="de la Torre J."/>
            <person name="Richardson P.M."/>
            <person name="DeLong E.F."/>
        </authorList>
    </citation>
    <scope>NUCLEOTIDE SEQUENCE [LARGE SCALE GENOMIC DNA]</scope>
    <source>
        <strain evidence="2">A</strain>
    </source>
</reference>
<protein>
    <submittedName>
        <fullName evidence="1">Uncharacterized protein</fullName>
    </submittedName>
</protein>
<dbReference type="Proteomes" id="UP000000758">
    <property type="component" value="Chromosome"/>
</dbReference>
<sequence>MERRGAPNFNKFFLLGMQPPYMAAKVVVYGFSTEGYLLARQMSIKGASVSLIDEMSLSAISLTPEIAKKYASVSSLKEDEPILPLEPIDVAISRAQYLFFAPRIRKIGQDTKTEICSKFKTATSPLKKNSSVIYCVPTGFEGNHENISFLEHVTGFEAGRTVSYYYYPLGGENPELIGSFSGSDEVLAELLSPGKKQREFVPMSSAEHFYAVDLLTRFSTLFSSLEVCKFAQDEQTKADLSSRRFKDVFLDDMVAGMYDLQSLHSSFDAPNTITYIINGSLRGIENYIKRLIDETRSLLKQNHLKASRTTIAVSWTMDKYEMRGDKVDMLRDLTSRLRDSIGDVAAYSEPDSDLFHNERIMVVLVCTQADFERIAENRKEKNLILIKANPLCEVVQ</sequence>
<dbReference type="KEGG" id="csy:CENSYa_1959"/>
<keyword evidence="2" id="KW-1185">Reference proteome</keyword>